<protein>
    <submittedName>
        <fullName evidence="1">Uncharacterized protein</fullName>
    </submittedName>
</protein>
<accession>A0A0P1AS58</accession>
<sequence>MCTNFQTEEMNALSTVGVDGQVAISMVDYGGFNALNTFVSAASATAAKLTTDLTQLPVFGNVSVSQSLVDKQVYLRCGYDI</sequence>
<dbReference type="EMBL" id="CCYD01001334">
    <property type="protein sequence ID" value="CEG44678.1"/>
    <property type="molecule type" value="Genomic_DNA"/>
</dbReference>
<dbReference type="STRING" id="4781.A0A0P1AS58"/>
<evidence type="ECO:0000313" key="1">
    <source>
        <dbReference type="EMBL" id="CEG44678.1"/>
    </source>
</evidence>
<reference evidence="2" key="1">
    <citation type="submission" date="2014-09" db="EMBL/GenBank/DDBJ databases">
        <authorList>
            <person name="Sharma Rahul"/>
            <person name="Thines Marco"/>
        </authorList>
    </citation>
    <scope>NUCLEOTIDE SEQUENCE [LARGE SCALE GENOMIC DNA]</scope>
</reference>
<name>A0A0P1AS58_PLAHL</name>
<dbReference type="AlphaFoldDB" id="A0A0P1AS58"/>
<dbReference type="RefSeq" id="XP_024581047.1">
    <property type="nucleotide sequence ID" value="XM_024730807.1"/>
</dbReference>
<organism evidence="1 2">
    <name type="scientific">Plasmopara halstedii</name>
    <name type="common">Downy mildew of sunflower</name>
    <dbReference type="NCBI Taxonomy" id="4781"/>
    <lineage>
        <taxon>Eukaryota</taxon>
        <taxon>Sar</taxon>
        <taxon>Stramenopiles</taxon>
        <taxon>Oomycota</taxon>
        <taxon>Peronosporomycetes</taxon>
        <taxon>Peronosporales</taxon>
        <taxon>Peronosporaceae</taxon>
        <taxon>Plasmopara</taxon>
    </lineage>
</organism>
<evidence type="ECO:0000313" key="2">
    <source>
        <dbReference type="Proteomes" id="UP000054928"/>
    </source>
</evidence>
<keyword evidence="2" id="KW-1185">Reference proteome</keyword>
<dbReference type="GeneID" id="36396080"/>
<proteinExistence type="predicted"/>
<dbReference type="Proteomes" id="UP000054928">
    <property type="component" value="Unassembled WGS sequence"/>
</dbReference>